<dbReference type="PANTHER" id="PTHR44835:SF1">
    <property type="entry name" value="PROTEIN O-GLCNAC TRANSFERASE"/>
    <property type="match status" value="1"/>
</dbReference>
<dbReference type="PANTHER" id="PTHR44835">
    <property type="entry name" value="UDP-N-ACETYLGLUCOSAMINE--PEPTIDE N-ACETYLGLUCOSAMINYLTRANSFERASE SPINDLY-RELATED"/>
    <property type="match status" value="1"/>
</dbReference>
<evidence type="ECO:0000313" key="10">
    <source>
        <dbReference type="EMBL" id="EFA80704.1"/>
    </source>
</evidence>
<reference evidence="10 11" key="1">
    <citation type="journal article" date="2011" name="Genome Res.">
        <title>Phylogeny-wide analysis of social amoeba genomes highlights ancient origins for complex intercellular communication.</title>
        <authorList>
            <person name="Heidel A.J."/>
            <person name="Lawal H.M."/>
            <person name="Felder M."/>
            <person name="Schilde C."/>
            <person name="Helps N.R."/>
            <person name="Tunggal B."/>
            <person name="Rivero F."/>
            <person name="John U."/>
            <person name="Schleicher M."/>
            <person name="Eichinger L."/>
            <person name="Platzer M."/>
            <person name="Noegel A.A."/>
            <person name="Schaap P."/>
            <person name="Gloeckner G."/>
        </authorList>
    </citation>
    <scope>NUCLEOTIDE SEQUENCE [LARGE SCALE GENOMIC DNA]</scope>
    <source>
        <strain evidence="11">ATCC 26659 / Pp 5 / PN500</strain>
    </source>
</reference>
<dbReference type="Gene3D" id="3.40.50.2000">
    <property type="entry name" value="Glycogen Phosphorylase B"/>
    <property type="match status" value="1"/>
</dbReference>
<comment type="pathway">
    <text evidence="1">Protein modification; protein glycosylation.</text>
</comment>
<feature type="repeat" description="TPR" evidence="8">
    <location>
        <begin position="178"/>
        <end position="211"/>
    </location>
</feature>
<evidence type="ECO:0000256" key="6">
    <source>
        <dbReference type="ARBA" id="ARBA00022737"/>
    </source>
</evidence>
<dbReference type="EC" id="2.4.1.255" evidence="3"/>
<evidence type="ECO:0000313" key="11">
    <source>
        <dbReference type="Proteomes" id="UP000001396"/>
    </source>
</evidence>
<keyword evidence="6" id="KW-0677">Repeat</keyword>
<dbReference type="Pfam" id="PF13844">
    <property type="entry name" value="Glyco_transf_41"/>
    <property type="match status" value="2"/>
</dbReference>
<dbReference type="InterPro" id="IPR029489">
    <property type="entry name" value="OGT/SEC/SPY_C"/>
</dbReference>
<dbReference type="PROSITE" id="PS50005">
    <property type="entry name" value="TPR"/>
    <property type="match status" value="2"/>
</dbReference>
<dbReference type="InParanoid" id="D3BCR2"/>
<dbReference type="GO" id="GO:0097363">
    <property type="term" value="F:protein O-acetylglucosaminyltransferase activity"/>
    <property type="evidence" value="ECO:0007669"/>
    <property type="project" value="UniProtKB-EC"/>
</dbReference>
<sequence length="683" mass="77453">MNNNIVEEKINNILTVTTNATNESSTIRVICFNGSRIVRIIAPKHIEDAYKLNEWKSFKTSLNNNNNNNNNILNSAILQLLLSVGLSSELPEWIELPTIYSQCSISPESYVVEVATDLRTLVKQQTDESYLIYHLALLLNDRYAPAHFHLGVVSYERGERLLALSHYANALDLRPNYPEALCNVGVIHKNNGDLDGAIEFYQRALKYNANYQLVKFNMSVALCDLGTRYKVAGDLERATESDEGKIDEAIEAYDKSILYTPNSINAPHNKLLALNYSNRTLLSIFKSHKRWGKNYIKKDKLIQNYKTELKEKDKLTIGYISPDFFTHSVSYFIDGILKHHDRNLFNIYCYSNVIKEDDTTIRLKSYNHCWRSIVGKSDVVVAQMIVDDCVDILVDLAGHTCSNRLDVVALKPAPITISYLGYPNTTGLPNIDYKFTDSYTDPVGSTVQQYTEQLYRLDSCFLTYTPPQHCLAAEPSVLPPSEQNGYITYGTCNVVSKYSDQVLECWSKLMRSVPNCRLLLKSKSFTCPTTCASFLERLQHFGIEVARTTLLALLPSQEDHLKIYNQIDVALDTFPYAGTTTTCEAIWMGVPVVTLVGSSHSHNVGQSILSNIASDLPIKNLITESQEEYIETAIKLANDRELLRLYRSSLRQTMLNSNICDNAKFTNNLEKAYKDIWNNKFRN</sequence>
<evidence type="ECO:0000256" key="2">
    <source>
        <dbReference type="ARBA" id="ARBA00005386"/>
    </source>
</evidence>
<dbReference type="SUPFAM" id="SSF48452">
    <property type="entry name" value="TPR-like"/>
    <property type="match status" value="1"/>
</dbReference>
<dbReference type="InterPro" id="IPR011990">
    <property type="entry name" value="TPR-like_helical_dom_sf"/>
</dbReference>
<dbReference type="RefSeq" id="XP_020432824.1">
    <property type="nucleotide sequence ID" value="XM_020577150.1"/>
</dbReference>
<evidence type="ECO:0000256" key="1">
    <source>
        <dbReference type="ARBA" id="ARBA00004922"/>
    </source>
</evidence>
<evidence type="ECO:0000259" key="9">
    <source>
        <dbReference type="Pfam" id="PF13844"/>
    </source>
</evidence>
<keyword evidence="11" id="KW-1185">Reference proteome</keyword>
<dbReference type="EMBL" id="ADBJ01000028">
    <property type="protein sequence ID" value="EFA80704.1"/>
    <property type="molecule type" value="Genomic_DNA"/>
</dbReference>
<keyword evidence="7 8" id="KW-0802">TPR repeat</keyword>
<dbReference type="Proteomes" id="UP000001396">
    <property type="component" value="Unassembled WGS sequence"/>
</dbReference>
<feature type="repeat" description="TPR" evidence="8">
    <location>
        <begin position="144"/>
        <end position="177"/>
    </location>
</feature>
<keyword evidence="4" id="KW-0328">Glycosyltransferase</keyword>
<dbReference type="InterPro" id="IPR019734">
    <property type="entry name" value="TPR_rpt"/>
</dbReference>
<dbReference type="Gene3D" id="3.40.50.11380">
    <property type="match status" value="1"/>
</dbReference>
<proteinExistence type="inferred from homology"/>
<dbReference type="Gene3D" id="1.25.40.10">
    <property type="entry name" value="Tetratricopeptide repeat domain"/>
    <property type="match status" value="1"/>
</dbReference>
<dbReference type="GeneID" id="31361772"/>
<dbReference type="Pfam" id="PF00515">
    <property type="entry name" value="TPR_1"/>
    <property type="match status" value="1"/>
</dbReference>
<dbReference type="UniPathway" id="UPA00378"/>
<comment type="similarity">
    <text evidence="2">Belongs to the glycosyltransferase 41 family. O-GlcNAc transferase subfamily.</text>
</comment>
<dbReference type="OMA" id="SQRLMYD"/>
<comment type="caution">
    <text evidence="10">The sequence shown here is derived from an EMBL/GenBank/DDBJ whole genome shotgun (WGS) entry which is preliminary data.</text>
</comment>
<name>D3BCR2_HETP5</name>
<dbReference type="InterPro" id="IPR051939">
    <property type="entry name" value="Glycosyltr_41/O-GlcNAc_trsf"/>
</dbReference>
<evidence type="ECO:0000256" key="4">
    <source>
        <dbReference type="ARBA" id="ARBA00022676"/>
    </source>
</evidence>
<dbReference type="STRING" id="670386.D3BCR2"/>
<keyword evidence="5 10" id="KW-0808">Transferase</keyword>
<evidence type="ECO:0000256" key="3">
    <source>
        <dbReference type="ARBA" id="ARBA00011970"/>
    </source>
</evidence>
<evidence type="ECO:0000256" key="5">
    <source>
        <dbReference type="ARBA" id="ARBA00022679"/>
    </source>
</evidence>
<protein>
    <recommendedName>
        <fullName evidence="3">protein O-GlcNAc transferase</fullName>
        <ecNumber evidence="3">2.4.1.255</ecNumber>
    </recommendedName>
</protein>
<evidence type="ECO:0000256" key="7">
    <source>
        <dbReference type="ARBA" id="ARBA00022803"/>
    </source>
</evidence>
<feature type="domain" description="O-GlcNAc transferase C-terminal" evidence="9">
    <location>
        <begin position="487"/>
        <end position="669"/>
    </location>
</feature>
<organism evidence="10 11">
    <name type="scientific">Heterostelium pallidum (strain ATCC 26659 / Pp 5 / PN500)</name>
    <name type="common">Cellular slime mold</name>
    <name type="synonym">Polysphondylium pallidum</name>
    <dbReference type="NCBI Taxonomy" id="670386"/>
    <lineage>
        <taxon>Eukaryota</taxon>
        <taxon>Amoebozoa</taxon>
        <taxon>Evosea</taxon>
        <taxon>Eumycetozoa</taxon>
        <taxon>Dictyostelia</taxon>
        <taxon>Acytosteliales</taxon>
        <taxon>Acytosteliaceae</taxon>
        <taxon>Heterostelium</taxon>
    </lineage>
</organism>
<accession>D3BCR2</accession>
<dbReference type="AlphaFoldDB" id="D3BCR2"/>
<feature type="domain" description="O-GlcNAc transferase C-terminal" evidence="9">
    <location>
        <begin position="300"/>
        <end position="461"/>
    </location>
</feature>
<dbReference type="SMART" id="SM00028">
    <property type="entry name" value="TPR"/>
    <property type="match status" value="2"/>
</dbReference>
<evidence type="ECO:0000256" key="8">
    <source>
        <dbReference type="PROSITE-ProRule" id="PRU00339"/>
    </source>
</evidence>
<gene>
    <name evidence="10" type="primary">spyA</name>
    <name evidence="10" type="ORF">PPL_06289</name>
</gene>